<dbReference type="GO" id="GO:0007010">
    <property type="term" value="P:cytoskeleton organization"/>
    <property type="evidence" value="ECO:0007669"/>
    <property type="project" value="UniProtKB-ARBA"/>
</dbReference>
<evidence type="ECO:0000256" key="9">
    <source>
        <dbReference type="ARBA" id="ARBA00022741"/>
    </source>
</evidence>
<dbReference type="Gene3D" id="3.30.450.20">
    <property type="entry name" value="PAS domain"/>
    <property type="match status" value="2"/>
</dbReference>
<dbReference type="NCBIfam" id="TIGR00229">
    <property type="entry name" value="sensory_box"/>
    <property type="match status" value="2"/>
</dbReference>
<dbReference type="SMART" id="SM00086">
    <property type="entry name" value="PAC"/>
    <property type="match status" value="2"/>
</dbReference>
<dbReference type="EMBL" id="KJ195122">
    <property type="protein sequence ID" value="AHZ63923.1"/>
    <property type="molecule type" value="mRNA"/>
</dbReference>
<evidence type="ECO:0000259" key="17">
    <source>
        <dbReference type="PROSITE" id="PS50113"/>
    </source>
</evidence>
<dbReference type="Gene3D" id="3.30.200.20">
    <property type="entry name" value="Phosphorylase Kinase, domain 1"/>
    <property type="match status" value="1"/>
</dbReference>
<keyword evidence="4" id="KW-0723">Serine/threonine-protein kinase</keyword>
<dbReference type="InterPro" id="IPR011009">
    <property type="entry name" value="Kinase-like_dom_sf"/>
</dbReference>
<evidence type="ECO:0000259" key="16">
    <source>
        <dbReference type="PROSITE" id="PS50112"/>
    </source>
</evidence>
<comment type="cofactor">
    <cofactor evidence="1">
        <name>FMN</name>
        <dbReference type="ChEBI" id="CHEBI:58210"/>
    </cofactor>
</comment>
<evidence type="ECO:0000256" key="11">
    <source>
        <dbReference type="ARBA" id="ARBA00022840"/>
    </source>
</evidence>
<dbReference type="SMART" id="SM00220">
    <property type="entry name" value="S_TKc"/>
    <property type="match status" value="1"/>
</dbReference>
<feature type="compositionally biased region" description="Acidic residues" evidence="14">
    <location>
        <begin position="757"/>
        <end position="766"/>
    </location>
</feature>
<organism evidence="19">
    <name type="scientific">Cymbomonas sp. XIVI</name>
    <dbReference type="NCBI Taxonomy" id="1498950"/>
    <lineage>
        <taxon>Eukaryota</taxon>
        <taxon>Viridiplantae</taxon>
        <taxon>Chlorophyta</taxon>
        <taxon>Pyramimonadophyceae</taxon>
        <taxon>Pyramimonadales</taxon>
        <taxon>Pyramimonadaceae</taxon>
        <taxon>Cymbomonas</taxon>
    </lineage>
</organism>
<evidence type="ECO:0000256" key="3">
    <source>
        <dbReference type="ARBA" id="ARBA00012513"/>
    </source>
</evidence>
<keyword evidence="10" id="KW-0418">Kinase</keyword>
<dbReference type="FunFam" id="1.10.510.10:FF:000024">
    <property type="entry name" value="Probable serine/threonine-protein kinase cot-1"/>
    <property type="match status" value="1"/>
</dbReference>
<evidence type="ECO:0000256" key="6">
    <source>
        <dbReference type="ARBA" id="ARBA00022553"/>
    </source>
</evidence>
<sequence length="766" mass="85828">MQWHPSLEISCRSLPPNYVDTGSPIIGNMAQNIGPVPAAHANLTMALAGLRHTFVVSDPSRPDCPIVFASNGFYQMTGYSSAEVLGRNCRFLQGEKTDQTEVDKIREACRTGQTVSVRLLNYKKDGTPFWNYLTVAPTFNKDGTVANFIGVQVDVTNKTEGTVGAAYADGHGVPLLVRYDTRLQQEAMGPVDAVKASMMEANASDAPPVPKSRAGLDMGSTLERIQQNFVISDPTLYDCPIVFCSESFLQLTGYSREEILGRNCRFLQGPGTDKRAVLEIRDAIESNSECTVRLLNYTKTGEPFWNMLSISPVMDDVGRVRFILGVQVNVNAQVDTMGSIVDTEDNLNRLEALSKQTASAVNKSAAVAVVDEKHWAAFTGLKLPMKPHKLQLHRKWRVIHDMIEKDGQLKLEHFKALMPLGQGDVGDVQLVELGGYRFAMKSLSKKEMFDRNKIHRVKAESTILNNLDHPFLPTLYASFQSEHHLHFVLDLCTGGELYDLLMKQPLRRFGEEHARFYASEVLLAIQYLHLLGYVYRDLKPENVLLTDRGHVVLTDFDLSYCAETNPKVLFTKHFRTNRSKSPTLSFPIDIQSASRASYTTKRQVQSKSLSKSEVLMVAEPEARANSFVGTEEYLSPEVINATGHNGSVDWWSFGIFIHELTYGFTPFRGQHREKTFEQVLTKEFEPPSDVDVSPELKDLLTKLLNKDPSQRLGAFGGAEEVKQHPWFDSIKWALLRTQKAPFFPESKASSRSTTPVPDDETQFVME</sequence>
<keyword evidence="8" id="KW-0808">Transferase</keyword>
<evidence type="ECO:0000256" key="13">
    <source>
        <dbReference type="ARBA" id="ARBA00048679"/>
    </source>
</evidence>
<feature type="domain" description="PAS" evidence="16">
    <location>
        <begin position="241"/>
        <end position="287"/>
    </location>
</feature>
<evidence type="ECO:0000256" key="8">
    <source>
        <dbReference type="ARBA" id="ARBA00022679"/>
    </source>
</evidence>
<feature type="domain" description="PAC" evidence="17">
    <location>
        <begin position="288"/>
        <end position="342"/>
    </location>
</feature>
<feature type="domain" description="AGC-kinase C-terminal" evidence="18">
    <location>
        <begin position="728"/>
        <end position="766"/>
    </location>
</feature>
<comment type="catalytic activity">
    <reaction evidence="12">
        <text>L-threonyl-[protein] + ATP = O-phospho-L-threonyl-[protein] + ADP + H(+)</text>
        <dbReference type="Rhea" id="RHEA:46608"/>
        <dbReference type="Rhea" id="RHEA-COMP:11060"/>
        <dbReference type="Rhea" id="RHEA-COMP:11605"/>
        <dbReference type="ChEBI" id="CHEBI:15378"/>
        <dbReference type="ChEBI" id="CHEBI:30013"/>
        <dbReference type="ChEBI" id="CHEBI:30616"/>
        <dbReference type="ChEBI" id="CHEBI:61977"/>
        <dbReference type="ChEBI" id="CHEBI:456216"/>
        <dbReference type="EC" id="2.7.11.1"/>
    </reaction>
</comment>
<dbReference type="AlphaFoldDB" id="A0A059UK13"/>
<dbReference type="GO" id="GO:0005524">
    <property type="term" value="F:ATP binding"/>
    <property type="evidence" value="ECO:0007669"/>
    <property type="project" value="UniProtKB-KW"/>
</dbReference>
<dbReference type="Pfam" id="PF13426">
    <property type="entry name" value="PAS_9"/>
    <property type="match status" value="2"/>
</dbReference>
<feature type="domain" description="PAC" evidence="17">
    <location>
        <begin position="113"/>
        <end position="167"/>
    </location>
</feature>
<dbReference type="Gene3D" id="1.10.510.10">
    <property type="entry name" value="Transferase(Phosphotransferase) domain 1"/>
    <property type="match status" value="2"/>
</dbReference>
<accession>A0A059UK13</accession>
<dbReference type="InterPro" id="IPR000961">
    <property type="entry name" value="AGC-kinase_C"/>
</dbReference>
<dbReference type="InterPro" id="IPR000014">
    <property type="entry name" value="PAS"/>
</dbReference>
<dbReference type="PROSITE" id="PS50112">
    <property type="entry name" value="PAS"/>
    <property type="match status" value="2"/>
</dbReference>
<dbReference type="PROSITE" id="PS00108">
    <property type="entry name" value="PROTEIN_KINASE_ST"/>
    <property type="match status" value="1"/>
</dbReference>
<evidence type="ECO:0000256" key="5">
    <source>
        <dbReference type="ARBA" id="ARBA00022543"/>
    </source>
</evidence>
<dbReference type="SUPFAM" id="SSF55785">
    <property type="entry name" value="PYP-like sensor domain (PAS domain)"/>
    <property type="match status" value="2"/>
</dbReference>
<dbReference type="Pfam" id="PF00069">
    <property type="entry name" value="Pkinase"/>
    <property type="match status" value="2"/>
</dbReference>
<dbReference type="InterPro" id="IPR001610">
    <property type="entry name" value="PAC"/>
</dbReference>
<proteinExistence type="evidence at transcript level"/>
<dbReference type="InterPro" id="IPR035965">
    <property type="entry name" value="PAS-like_dom_sf"/>
</dbReference>
<dbReference type="PANTHER" id="PTHR45637">
    <property type="entry name" value="FLIPPASE KINASE 1-RELATED"/>
    <property type="match status" value="1"/>
</dbReference>
<evidence type="ECO:0000259" key="18">
    <source>
        <dbReference type="PROSITE" id="PS51285"/>
    </source>
</evidence>
<comment type="similarity">
    <text evidence="2">Belongs to the protein kinase superfamily. AGC Ser/Thr protein kinase family.</text>
</comment>
<evidence type="ECO:0000313" key="19">
    <source>
        <dbReference type="EMBL" id="AHZ63923.1"/>
    </source>
</evidence>
<dbReference type="SMART" id="SM00091">
    <property type="entry name" value="PAS"/>
    <property type="match status" value="2"/>
</dbReference>
<dbReference type="SUPFAM" id="SSF56112">
    <property type="entry name" value="Protein kinase-like (PK-like)"/>
    <property type="match status" value="1"/>
</dbReference>
<evidence type="ECO:0000256" key="12">
    <source>
        <dbReference type="ARBA" id="ARBA00047899"/>
    </source>
</evidence>
<evidence type="ECO:0000256" key="10">
    <source>
        <dbReference type="ARBA" id="ARBA00022777"/>
    </source>
</evidence>
<reference evidence="19" key="2">
    <citation type="submission" date="2014-01" db="EMBL/GenBank/DDBJ databases">
        <authorList>
            <person name="Li F.-W."/>
        </authorList>
    </citation>
    <scope>NUCLEOTIDE SEQUENCE</scope>
</reference>
<dbReference type="InterPro" id="IPR000719">
    <property type="entry name" value="Prot_kinase_dom"/>
</dbReference>
<gene>
    <name evidence="19" type="primary">PHOT</name>
</gene>
<evidence type="ECO:0000259" key="15">
    <source>
        <dbReference type="PROSITE" id="PS50011"/>
    </source>
</evidence>
<evidence type="ECO:0000256" key="14">
    <source>
        <dbReference type="SAM" id="MobiDB-lite"/>
    </source>
</evidence>
<dbReference type="PROSITE" id="PS50113">
    <property type="entry name" value="PAC"/>
    <property type="match status" value="2"/>
</dbReference>
<dbReference type="InterPro" id="IPR000700">
    <property type="entry name" value="PAS-assoc_C"/>
</dbReference>
<evidence type="ECO:0000256" key="4">
    <source>
        <dbReference type="ARBA" id="ARBA00022527"/>
    </source>
</evidence>
<dbReference type="CDD" id="cd00130">
    <property type="entry name" value="PAS"/>
    <property type="match status" value="2"/>
</dbReference>
<evidence type="ECO:0000256" key="2">
    <source>
        <dbReference type="ARBA" id="ARBA00009903"/>
    </source>
</evidence>
<feature type="region of interest" description="Disordered" evidence="14">
    <location>
        <begin position="744"/>
        <end position="766"/>
    </location>
</feature>
<dbReference type="CDD" id="cd05574">
    <property type="entry name" value="STKc_phototropin_like"/>
    <property type="match status" value="1"/>
</dbReference>
<keyword evidence="5" id="KW-0600">Photoreceptor protein</keyword>
<keyword evidence="5" id="KW-0157">Chromophore</keyword>
<feature type="domain" description="Protein kinase" evidence="15">
    <location>
        <begin position="414"/>
        <end position="727"/>
    </location>
</feature>
<comment type="catalytic activity">
    <reaction evidence="13">
        <text>L-seryl-[protein] + ATP = O-phospho-L-seryl-[protein] + ADP + H(+)</text>
        <dbReference type="Rhea" id="RHEA:17989"/>
        <dbReference type="Rhea" id="RHEA-COMP:9863"/>
        <dbReference type="Rhea" id="RHEA-COMP:11604"/>
        <dbReference type="ChEBI" id="CHEBI:15378"/>
        <dbReference type="ChEBI" id="CHEBI:29999"/>
        <dbReference type="ChEBI" id="CHEBI:30616"/>
        <dbReference type="ChEBI" id="CHEBI:83421"/>
        <dbReference type="ChEBI" id="CHEBI:456216"/>
        <dbReference type="EC" id="2.7.11.1"/>
    </reaction>
</comment>
<dbReference type="PROSITE" id="PS51285">
    <property type="entry name" value="AGC_KINASE_CTER"/>
    <property type="match status" value="1"/>
</dbReference>
<keyword evidence="11" id="KW-0067">ATP-binding</keyword>
<dbReference type="GO" id="GO:0004674">
    <property type="term" value="F:protein serine/threonine kinase activity"/>
    <property type="evidence" value="ECO:0007669"/>
    <property type="project" value="UniProtKB-KW"/>
</dbReference>
<keyword evidence="5" id="KW-0675">Receptor</keyword>
<dbReference type="PROSITE" id="PS50011">
    <property type="entry name" value="PROTEIN_KINASE_DOM"/>
    <property type="match status" value="1"/>
</dbReference>
<keyword evidence="6" id="KW-0597">Phosphoprotein</keyword>
<protein>
    <recommendedName>
        <fullName evidence="3">non-specific serine/threonine protein kinase</fullName>
        <ecNumber evidence="3">2.7.11.1</ecNumber>
    </recommendedName>
</protein>
<dbReference type="EC" id="2.7.11.1" evidence="3"/>
<evidence type="ECO:0000256" key="7">
    <source>
        <dbReference type="ARBA" id="ARBA00022606"/>
    </source>
</evidence>
<dbReference type="InterPro" id="IPR008271">
    <property type="entry name" value="Ser/Thr_kinase_AS"/>
</dbReference>
<dbReference type="GO" id="GO:0009882">
    <property type="term" value="F:blue light photoreceptor activity"/>
    <property type="evidence" value="ECO:0007669"/>
    <property type="project" value="UniProtKB-ARBA"/>
</dbReference>
<keyword evidence="9" id="KW-0547">Nucleotide-binding</keyword>
<evidence type="ECO:0000256" key="1">
    <source>
        <dbReference type="ARBA" id="ARBA00001917"/>
    </source>
</evidence>
<reference evidence="19" key="1">
    <citation type="journal article" date="2014" name="Proc. Natl. Acad. Sci. U.S.A.">
        <title>Horizontal transfer of an adaptive chimeric photoreceptor from bryophytes to ferns.</title>
        <authorList>
            <person name="Li F.W."/>
            <person name="Villarreal J.C."/>
            <person name="Kelly S."/>
            <person name="Rothfels C.J."/>
            <person name="Melkonian M."/>
            <person name="Frangedakis E."/>
            <person name="Ruhsam M."/>
            <person name="Sigel E.M."/>
            <person name="Der J.P."/>
            <person name="Pittermann J."/>
            <person name="Burge D.O."/>
            <person name="Pokorny L."/>
            <person name="Larsson A."/>
            <person name="Chen T."/>
            <person name="Weststrand S."/>
            <person name="Thomas P."/>
            <person name="Carpenter E."/>
            <person name="Zhang Y."/>
            <person name="Tian Z."/>
            <person name="Chen L."/>
            <person name="Yan Z."/>
            <person name="Zhu Y."/>
            <person name="Sun X."/>
            <person name="Wang J."/>
            <person name="Stevenson D.W."/>
            <person name="Crandall-Stotler B.J."/>
            <person name="Shaw A.J."/>
            <person name="Deyholos M.K."/>
            <person name="Soltis D.E."/>
            <person name="Graham S.W."/>
            <person name="Windham M.D."/>
            <person name="Langdale J.A."/>
            <person name="Wong G.K."/>
            <person name="Mathews S."/>
            <person name="Pryer K.M."/>
        </authorList>
    </citation>
    <scope>NUCLEOTIDE SEQUENCE</scope>
</reference>
<keyword evidence="7" id="KW-0716">Sensory transduction</keyword>
<name>A0A059UK13_9CHLO</name>
<feature type="domain" description="PAS" evidence="16">
    <location>
        <begin position="39"/>
        <end position="88"/>
    </location>
</feature>